<accession>A0A2N6SEA4</accession>
<feature type="domain" description="N-acetyltransferase" evidence="4">
    <location>
        <begin position="2"/>
        <end position="146"/>
    </location>
</feature>
<dbReference type="GO" id="GO:0005737">
    <property type="term" value="C:cytoplasm"/>
    <property type="evidence" value="ECO:0007669"/>
    <property type="project" value="UniProtKB-SubCell"/>
</dbReference>
<dbReference type="CDD" id="cd04301">
    <property type="entry name" value="NAT_SF"/>
    <property type="match status" value="1"/>
</dbReference>
<evidence type="ECO:0000256" key="3">
    <source>
        <dbReference type="RuleBase" id="RU363094"/>
    </source>
</evidence>
<organism evidence="5 6">
    <name type="scientific">Gemella sanguinis</name>
    <dbReference type="NCBI Taxonomy" id="84135"/>
    <lineage>
        <taxon>Bacteria</taxon>
        <taxon>Bacillati</taxon>
        <taxon>Bacillota</taxon>
        <taxon>Bacilli</taxon>
        <taxon>Bacillales</taxon>
        <taxon>Gemellaceae</taxon>
        <taxon>Gemella</taxon>
    </lineage>
</organism>
<name>A0A2N6SEA4_9BACL</name>
<dbReference type="NCBIfam" id="TIGR01575">
    <property type="entry name" value="rimI"/>
    <property type="match status" value="1"/>
</dbReference>
<dbReference type="RefSeq" id="WP_065378608.1">
    <property type="nucleotide sequence ID" value="NZ_CAKARP010000033.1"/>
</dbReference>
<keyword evidence="3" id="KW-0963">Cytoplasm</keyword>
<dbReference type="GO" id="GO:0008999">
    <property type="term" value="F:protein-N-terminal-alanine acetyltransferase activity"/>
    <property type="evidence" value="ECO:0007669"/>
    <property type="project" value="UniProtKB-EC"/>
</dbReference>
<keyword evidence="2" id="KW-0012">Acyltransferase</keyword>
<evidence type="ECO:0000256" key="2">
    <source>
        <dbReference type="ARBA" id="ARBA00023315"/>
    </source>
</evidence>
<dbReference type="SUPFAM" id="SSF55729">
    <property type="entry name" value="Acyl-CoA N-acyltransferases (Nat)"/>
    <property type="match status" value="1"/>
</dbReference>
<protein>
    <recommendedName>
        <fullName evidence="3">[Ribosomal protein bS18]-alanine N-acetyltransferase</fullName>
        <ecNumber evidence="3">2.3.1.266</ecNumber>
    </recommendedName>
</protein>
<dbReference type="PROSITE" id="PS51186">
    <property type="entry name" value="GNAT"/>
    <property type="match status" value="1"/>
</dbReference>
<proteinExistence type="inferred from homology"/>
<dbReference type="Proteomes" id="UP000235670">
    <property type="component" value="Unassembled WGS sequence"/>
</dbReference>
<keyword evidence="1 5" id="KW-0808">Transferase</keyword>
<dbReference type="Pfam" id="PF00583">
    <property type="entry name" value="Acetyltransf_1"/>
    <property type="match status" value="1"/>
</dbReference>
<comment type="caution">
    <text evidence="5">The sequence shown here is derived from an EMBL/GenBank/DDBJ whole genome shotgun (WGS) entry which is preliminary data.</text>
</comment>
<gene>
    <name evidence="5" type="primary">rimI</name>
    <name evidence="5" type="ORF">CJ218_05405</name>
</gene>
<reference evidence="5 6" key="1">
    <citation type="submission" date="2017-09" db="EMBL/GenBank/DDBJ databases">
        <title>Bacterial strain isolated from the female urinary microbiota.</title>
        <authorList>
            <person name="Thomas-White K."/>
            <person name="Kumar N."/>
            <person name="Forster S."/>
            <person name="Putonti C."/>
            <person name="Lawley T."/>
            <person name="Wolfe A.J."/>
        </authorList>
    </citation>
    <scope>NUCLEOTIDE SEQUENCE [LARGE SCALE GENOMIC DNA]</scope>
    <source>
        <strain evidence="5 6">UMB0186</strain>
    </source>
</reference>
<dbReference type="STRING" id="84135.GCA_001052115_01115"/>
<dbReference type="OrthoDB" id="9794566at2"/>
<dbReference type="InterPro" id="IPR006464">
    <property type="entry name" value="AcTrfase_RimI/Ard1"/>
</dbReference>
<dbReference type="InterPro" id="IPR016181">
    <property type="entry name" value="Acyl_CoA_acyltransferase"/>
</dbReference>
<comment type="similarity">
    <text evidence="3">Belongs to the acetyltransferase family. RimI subfamily.</text>
</comment>
<comment type="function">
    <text evidence="3">Acetylates the N-terminal alanine of ribosomal protein bS18.</text>
</comment>
<dbReference type="AlphaFoldDB" id="A0A2N6SEA4"/>
<comment type="subcellular location">
    <subcellularLocation>
        <location evidence="3">Cytoplasm</location>
    </subcellularLocation>
</comment>
<dbReference type="PANTHER" id="PTHR42919:SF8">
    <property type="entry name" value="N-ALPHA-ACETYLTRANSFERASE 50"/>
    <property type="match status" value="1"/>
</dbReference>
<dbReference type="PANTHER" id="PTHR42919">
    <property type="entry name" value="N-ALPHA-ACETYLTRANSFERASE"/>
    <property type="match status" value="1"/>
</dbReference>
<sequence>MIKINRVDVNDLDSLSKIDVENFEDAWTYDMFKSELEHENSEYYGLFNDGEIIGFCGGWLVADEYQINKIVIDKPHQNKKLGQIFFTYVMQMLKLKGVKKALVEVRVSNMPAITVYEKAGFSTIDMRKNYYKNNGENAYVMVRDFSNERD</sequence>
<evidence type="ECO:0000313" key="6">
    <source>
        <dbReference type="Proteomes" id="UP000235670"/>
    </source>
</evidence>
<evidence type="ECO:0000313" key="5">
    <source>
        <dbReference type="EMBL" id="PMC52274.1"/>
    </source>
</evidence>
<dbReference type="InterPro" id="IPR000182">
    <property type="entry name" value="GNAT_dom"/>
</dbReference>
<evidence type="ECO:0000256" key="1">
    <source>
        <dbReference type="ARBA" id="ARBA00022679"/>
    </source>
</evidence>
<dbReference type="EMBL" id="PNGT01000005">
    <property type="protein sequence ID" value="PMC52274.1"/>
    <property type="molecule type" value="Genomic_DNA"/>
</dbReference>
<dbReference type="EC" id="2.3.1.266" evidence="3"/>
<evidence type="ECO:0000259" key="4">
    <source>
        <dbReference type="PROSITE" id="PS51186"/>
    </source>
</evidence>
<dbReference type="InterPro" id="IPR051556">
    <property type="entry name" value="N-term/lysine_N-AcTrnsfr"/>
</dbReference>
<dbReference type="Gene3D" id="3.40.630.30">
    <property type="match status" value="1"/>
</dbReference>
<comment type="catalytic activity">
    <reaction evidence="3">
        <text>N-terminal L-alanyl-[ribosomal protein bS18] + acetyl-CoA = N-terminal N(alpha)-acetyl-L-alanyl-[ribosomal protein bS18] + CoA + H(+)</text>
        <dbReference type="Rhea" id="RHEA:43756"/>
        <dbReference type="Rhea" id="RHEA-COMP:10676"/>
        <dbReference type="Rhea" id="RHEA-COMP:10677"/>
        <dbReference type="ChEBI" id="CHEBI:15378"/>
        <dbReference type="ChEBI" id="CHEBI:57287"/>
        <dbReference type="ChEBI" id="CHEBI:57288"/>
        <dbReference type="ChEBI" id="CHEBI:64718"/>
        <dbReference type="ChEBI" id="CHEBI:83683"/>
        <dbReference type="EC" id="2.3.1.266"/>
    </reaction>
</comment>